<reference evidence="2" key="1">
    <citation type="submission" date="2018-03" db="EMBL/GenBank/DDBJ databases">
        <title>Gramella fulva sp. nov., isolated from a dry surface of tidal flat.</title>
        <authorList>
            <person name="Hwang S.H."/>
            <person name="Hwang W.M."/>
            <person name="Kang K."/>
            <person name="Ahn T.-Y."/>
        </authorList>
    </citation>
    <scope>NUCLEOTIDE SEQUENCE [LARGE SCALE GENOMIC DNA]</scope>
    <source>
        <strain evidence="2">SH35</strain>
    </source>
</reference>
<accession>A0A2R3Z9S5</accession>
<evidence type="ECO:0000313" key="2">
    <source>
        <dbReference type="Proteomes" id="UP000241507"/>
    </source>
</evidence>
<proteinExistence type="predicted"/>
<evidence type="ECO:0000313" key="1">
    <source>
        <dbReference type="EMBL" id="AVR47026.1"/>
    </source>
</evidence>
<name>A0A2R3Z9S5_9FLAO</name>
<dbReference type="Proteomes" id="UP000241507">
    <property type="component" value="Chromosome"/>
</dbReference>
<dbReference type="InterPro" id="IPR045534">
    <property type="entry name" value="DUF6428"/>
</dbReference>
<organism evidence="1 2">
    <name type="scientific">Christiangramia fulva</name>
    <dbReference type="NCBI Taxonomy" id="2126553"/>
    <lineage>
        <taxon>Bacteria</taxon>
        <taxon>Pseudomonadati</taxon>
        <taxon>Bacteroidota</taxon>
        <taxon>Flavobacteriia</taxon>
        <taxon>Flavobacteriales</taxon>
        <taxon>Flavobacteriaceae</taxon>
        <taxon>Christiangramia</taxon>
    </lineage>
</organism>
<protein>
    <submittedName>
        <fullName evidence="1">Uncharacterized protein</fullName>
    </submittedName>
</protein>
<dbReference type="KEGG" id="grs:C7S20_18210"/>
<keyword evidence="2" id="KW-1185">Reference proteome</keyword>
<dbReference type="RefSeq" id="WP_107013797.1">
    <property type="nucleotide sequence ID" value="NZ_CP028136.1"/>
</dbReference>
<dbReference type="OrthoDB" id="66316at2"/>
<sequence>MKLSEFSSYLQKLDEILFQLPDGSLVPKHFHITEIGKIQKDFIDCGGSLRHENKISFQLFSAGDHHHRLRPKKLTHIIELAQEKLQLPDAEIEVEYQGESILKYQLHFDGRRFLLVHTQTDCLAKDKCGIPTEKPRVKLSQLGATTCCIPNGNCC</sequence>
<gene>
    <name evidence="1" type="ORF">C7S20_18210</name>
</gene>
<dbReference type="EMBL" id="CP028136">
    <property type="protein sequence ID" value="AVR47026.1"/>
    <property type="molecule type" value="Genomic_DNA"/>
</dbReference>
<dbReference type="Pfam" id="PF20001">
    <property type="entry name" value="DUF6428"/>
    <property type="match status" value="1"/>
</dbReference>
<dbReference type="AlphaFoldDB" id="A0A2R3Z9S5"/>